<keyword evidence="3" id="KW-1185">Reference proteome</keyword>
<organism evidence="2 3">
    <name type="scientific">Niastella yeongjuensis</name>
    <dbReference type="NCBI Taxonomy" id="354355"/>
    <lineage>
        <taxon>Bacteria</taxon>
        <taxon>Pseudomonadati</taxon>
        <taxon>Bacteroidota</taxon>
        <taxon>Chitinophagia</taxon>
        <taxon>Chitinophagales</taxon>
        <taxon>Chitinophagaceae</taxon>
        <taxon>Niastella</taxon>
    </lineage>
</organism>
<proteinExistence type="predicted"/>
<evidence type="ECO:0000256" key="1">
    <source>
        <dbReference type="SAM" id="Phobius"/>
    </source>
</evidence>
<accession>A0A1V9ELZ2</accession>
<gene>
    <name evidence="2" type="ORF">A4H97_06205</name>
</gene>
<dbReference type="AlphaFoldDB" id="A0A1V9ELZ2"/>
<keyword evidence="1" id="KW-1133">Transmembrane helix</keyword>
<keyword evidence="1" id="KW-0472">Membrane</keyword>
<protein>
    <submittedName>
        <fullName evidence="2">Uncharacterized protein</fullName>
    </submittedName>
</protein>
<feature type="transmembrane region" description="Helical" evidence="1">
    <location>
        <begin position="6"/>
        <end position="23"/>
    </location>
</feature>
<name>A0A1V9ELZ2_9BACT</name>
<keyword evidence="1" id="KW-0812">Transmembrane</keyword>
<dbReference type="Proteomes" id="UP000192610">
    <property type="component" value="Unassembled WGS sequence"/>
</dbReference>
<feature type="transmembrane region" description="Helical" evidence="1">
    <location>
        <begin position="35"/>
        <end position="53"/>
    </location>
</feature>
<dbReference type="STRING" id="354355.SAMN05660816_01268"/>
<comment type="caution">
    <text evidence="2">The sequence shown here is derived from an EMBL/GenBank/DDBJ whole genome shotgun (WGS) entry which is preliminary data.</text>
</comment>
<evidence type="ECO:0000313" key="3">
    <source>
        <dbReference type="Proteomes" id="UP000192610"/>
    </source>
</evidence>
<reference evidence="3" key="1">
    <citation type="submission" date="2016-04" db="EMBL/GenBank/DDBJ databases">
        <authorList>
            <person name="Chen L."/>
            <person name="Zhuang W."/>
            <person name="Wang G."/>
        </authorList>
    </citation>
    <scope>NUCLEOTIDE SEQUENCE [LARGE SCALE GENOMIC DNA]</scope>
    <source>
        <strain evidence="3">17621</strain>
    </source>
</reference>
<dbReference type="EMBL" id="LVXG01000023">
    <property type="protein sequence ID" value="OQP47101.1"/>
    <property type="molecule type" value="Genomic_DNA"/>
</dbReference>
<sequence>MTWLIFFLSVLYLLIFIGLVSLFQSNFNGMFSKELALIFLSIIVVEFIAVRTTQKSLYQLYEQNKWPQE</sequence>
<evidence type="ECO:0000313" key="2">
    <source>
        <dbReference type="EMBL" id="OQP47101.1"/>
    </source>
</evidence>